<dbReference type="Pfam" id="PF02441">
    <property type="entry name" value="Flavoprotein"/>
    <property type="match status" value="1"/>
</dbReference>
<feature type="domain" description="Flavoprotein" evidence="3">
    <location>
        <begin position="26"/>
        <end position="237"/>
    </location>
</feature>
<evidence type="ECO:0000256" key="1">
    <source>
        <dbReference type="ARBA" id="ARBA00022993"/>
    </source>
</evidence>
<keyword evidence="1" id="KW-0173">Coenzyme A biosynthesis</keyword>
<dbReference type="GeneID" id="300573155"/>
<organism evidence="4 5">
    <name type="scientific">Trichoderma ghanense</name>
    <dbReference type="NCBI Taxonomy" id="65468"/>
    <lineage>
        <taxon>Eukaryota</taxon>
        <taxon>Fungi</taxon>
        <taxon>Dikarya</taxon>
        <taxon>Ascomycota</taxon>
        <taxon>Pezizomycotina</taxon>
        <taxon>Sordariomycetes</taxon>
        <taxon>Hypocreomycetidae</taxon>
        <taxon>Hypocreales</taxon>
        <taxon>Hypocreaceae</taxon>
        <taxon>Trichoderma</taxon>
    </lineage>
</organism>
<protein>
    <submittedName>
        <fullName evidence="4">Phosphopantothenoylcysteine decarboxylase</fullName>
    </submittedName>
</protein>
<gene>
    <name evidence="4" type="ORF">CCMA1212_001272</name>
</gene>
<dbReference type="SUPFAM" id="SSF52507">
    <property type="entry name" value="Homo-oligomeric flavin-containing Cys decarboxylases, HFCD"/>
    <property type="match status" value="1"/>
</dbReference>
<dbReference type="RefSeq" id="XP_073562816.1">
    <property type="nucleotide sequence ID" value="XM_073698705.1"/>
</dbReference>
<dbReference type="Proteomes" id="UP001642720">
    <property type="component" value="Unassembled WGS sequence"/>
</dbReference>
<evidence type="ECO:0000256" key="2">
    <source>
        <dbReference type="ARBA" id="ARBA00038350"/>
    </source>
</evidence>
<proteinExistence type="inferred from homology"/>
<dbReference type="PANTHER" id="PTHR14359:SF6">
    <property type="entry name" value="PHOSPHOPANTOTHENOYLCYSTEINE DECARBOXYLASE"/>
    <property type="match status" value="1"/>
</dbReference>
<evidence type="ECO:0000259" key="3">
    <source>
        <dbReference type="Pfam" id="PF02441"/>
    </source>
</evidence>
<dbReference type="EMBL" id="PPTA01000001">
    <property type="protein sequence ID" value="TFB06615.1"/>
    <property type="molecule type" value="Genomic_DNA"/>
</dbReference>
<name>A0ABY2HH33_9HYPO</name>
<comment type="caution">
    <text evidence="4">The sequence shown here is derived from an EMBL/GenBank/DDBJ whole genome shotgun (WGS) entry which is preliminary data.</text>
</comment>
<reference evidence="4 5" key="1">
    <citation type="submission" date="2018-01" db="EMBL/GenBank/DDBJ databases">
        <title>Genome characterization of the sugarcane-associated fungus Trichoderma ghanense CCMA-1212 and their application in lignocelulose bioconversion.</title>
        <authorList>
            <person name="Steindorff A.S."/>
            <person name="Mendes T.D."/>
            <person name="Vilela E.S.D."/>
            <person name="Rodrigues D.S."/>
            <person name="Formighieri E.F."/>
            <person name="Melo I.S."/>
            <person name="Favaro L.C.L."/>
        </authorList>
    </citation>
    <scope>NUCLEOTIDE SEQUENCE [LARGE SCALE GENOMIC DNA]</scope>
    <source>
        <strain evidence="4 5">CCMA-1212</strain>
    </source>
</reference>
<sequence>MKHLTHLSSDNPAQDVSQARSDGKLHLLLAASGSVATIKIPNIIQGLSRHSNLSIRLVLTSSAAQFLQGQAAEQPTLEEIRSYPNVDAIYTDESEWVQPWTRGAPILHIELRKCKFAAGPSLQERQTQVIAPLSANTLAKMVHGMTDSLLSSIILAWDTDGGVDGKKKKILVATAMNTAMFRNPITQRNLQLLNEVMGGPGGWVEELQTISKGLACGDVGQGAMASWQTIVAAIEEKLGLPTEESKEAE</sequence>
<evidence type="ECO:0000313" key="5">
    <source>
        <dbReference type="Proteomes" id="UP001642720"/>
    </source>
</evidence>
<dbReference type="PANTHER" id="PTHR14359">
    <property type="entry name" value="HOMO-OLIGOMERIC FLAVIN CONTAINING CYS DECARBOXYLASE FAMILY"/>
    <property type="match status" value="1"/>
</dbReference>
<keyword evidence="5" id="KW-1185">Reference proteome</keyword>
<dbReference type="InterPro" id="IPR003382">
    <property type="entry name" value="Flavoprotein"/>
</dbReference>
<accession>A0ABY2HH33</accession>
<evidence type="ECO:0000313" key="4">
    <source>
        <dbReference type="EMBL" id="TFB06615.1"/>
    </source>
</evidence>
<dbReference type="Gene3D" id="3.40.50.1950">
    <property type="entry name" value="Flavin prenyltransferase-like"/>
    <property type="match status" value="1"/>
</dbReference>
<comment type="similarity">
    <text evidence="2">Belongs to the HFCD (homooligomeric flavin containing Cys decarboxylase) superfamily.</text>
</comment>
<dbReference type="InterPro" id="IPR036551">
    <property type="entry name" value="Flavin_trans-like"/>
</dbReference>